<keyword evidence="1" id="KW-0812">Transmembrane</keyword>
<keyword evidence="1" id="KW-0472">Membrane</keyword>
<evidence type="ECO:0008006" key="4">
    <source>
        <dbReference type="Google" id="ProtNLM"/>
    </source>
</evidence>
<proteinExistence type="predicted"/>
<dbReference type="HOGENOM" id="CLU_2875898_0_0_5"/>
<gene>
    <name evidence="2" type="ORF">BG36_19010</name>
</gene>
<evidence type="ECO:0000313" key="3">
    <source>
        <dbReference type="Proteomes" id="UP000019849"/>
    </source>
</evidence>
<name>A0A011U5Z5_9HYPH</name>
<keyword evidence="1" id="KW-1133">Transmembrane helix</keyword>
<evidence type="ECO:0000313" key="2">
    <source>
        <dbReference type="EMBL" id="EXL01541.1"/>
    </source>
</evidence>
<protein>
    <recommendedName>
        <fullName evidence="4">EamA-like transporter family protein</fullName>
    </recommendedName>
</protein>
<dbReference type="Proteomes" id="UP000019849">
    <property type="component" value="Unassembled WGS sequence"/>
</dbReference>
<dbReference type="EMBL" id="JENY01000041">
    <property type="protein sequence ID" value="EXL01541.1"/>
    <property type="molecule type" value="Genomic_DNA"/>
</dbReference>
<dbReference type="AlphaFoldDB" id="A0A011U5Z5"/>
<feature type="transmembrane region" description="Helical" evidence="1">
    <location>
        <begin position="29"/>
        <end position="51"/>
    </location>
</feature>
<evidence type="ECO:0000256" key="1">
    <source>
        <dbReference type="SAM" id="Phobius"/>
    </source>
</evidence>
<reference evidence="2 3" key="1">
    <citation type="submission" date="2014-02" db="EMBL/GenBank/DDBJ databases">
        <title>Aquamicrobium defluvii Genome sequencing.</title>
        <authorList>
            <person name="Wang X."/>
        </authorList>
    </citation>
    <scope>NUCLEOTIDE SEQUENCE [LARGE SCALE GENOMIC DNA]</scope>
    <source>
        <strain evidence="2 3">W13Z1</strain>
    </source>
</reference>
<dbReference type="SUPFAM" id="SSF103481">
    <property type="entry name" value="Multidrug resistance efflux transporter EmrE"/>
    <property type="match status" value="1"/>
</dbReference>
<comment type="caution">
    <text evidence="2">The sequence shown here is derived from an EMBL/GenBank/DDBJ whole genome shotgun (WGS) entry which is preliminary data.</text>
</comment>
<dbReference type="InterPro" id="IPR037185">
    <property type="entry name" value="EmrE-like"/>
</dbReference>
<sequence>MLAQAGFQGVLVSVLTVFAFNRSAELLGPLPAATLTALIPLATLLIGAIALHEQAGEPRISRL</sequence>
<dbReference type="PATRIC" id="fig|69279.3.peg.4651"/>
<accession>A0A011U5Z5</accession>
<organism evidence="2 3">
    <name type="scientific">Aquamicrobium defluvii</name>
    <dbReference type="NCBI Taxonomy" id="69279"/>
    <lineage>
        <taxon>Bacteria</taxon>
        <taxon>Pseudomonadati</taxon>
        <taxon>Pseudomonadota</taxon>
        <taxon>Alphaproteobacteria</taxon>
        <taxon>Hyphomicrobiales</taxon>
        <taxon>Phyllobacteriaceae</taxon>
        <taxon>Aquamicrobium</taxon>
    </lineage>
</organism>